<evidence type="ECO:0000256" key="3">
    <source>
        <dbReference type="ARBA" id="ARBA00023002"/>
    </source>
</evidence>
<dbReference type="Proteomes" id="UP000240883">
    <property type="component" value="Unassembled WGS sequence"/>
</dbReference>
<dbReference type="SUPFAM" id="SSF51735">
    <property type="entry name" value="NAD(P)-binding Rossmann-fold domains"/>
    <property type="match status" value="1"/>
</dbReference>
<sequence>MVPITPKAQFNQEFDASSLKGRSVLITGGASGIGLASATTIAATGAFVTIADVQEEAGTAIAKDLASKGLKVQFIRCDVADYESQVAVFKSAIAFGGGKLDVVIPSAGVIGDVNLVTMATASEPNIDSSPPEPGFRAVDINLKAVYNTCFLAIHYFQLPRPEDDHFKKGIVLIGSVASYLGYKQNTTYSISKFGLRGLLYSIREAASNIGIRVNLVAPWFVKTPLISDAATAQLLALLGHTSVESVVGAIVKMSADQSIYGRAAMVKENGETVDLGDDLWDGYGGVETQKAVADPFLKASQKLSARHTAQ</sequence>
<comment type="similarity">
    <text evidence="1">Belongs to the short-chain dehydrogenases/reductases (SDR) family.</text>
</comment>
<evidence type="ECO:0000256" key="1">
    <source>
        <dbReference type="ARBA" id="ARBA00006484"/>
    </source>
</evidence>
<protein>
    <submittedName>
        <fullName evidence="4">NAD(P)-binding protein</fullName>
    </submittedName>
</protein>
<dbReference type="EMBL" id="KZ678128">
    <property type="protein sequence ID" value="PSN74694.1"/>
    <property type="molecule type" value="Genomic_DNA"/>
</dbReference>
<dbReference type="PANTHER" id="PTHR44229:SF4">
    <property type="entry name" value="15-HYDROXYPROSTAGLANDIN DEHYDROGENASE [NAD(+)]"/>
    <property type="match status" value="1"/>
</dbReference>
<dbReference type="STRING" id="1448308.A0A2T2PAL9"/>
<keyword evidence="3" id="KW-0560">Oxidoreductase</keyword>
<keyword evidence="5" id="KW-1185">Reference proteome</keyword>
<dbReference type="PROSITE" id="PS00061">
    <property type="entry name" value="ADH_SHORT"/>
    <property type="match status" value="1"/>
</dbReference>
<dbReference type="GO" id="GO:0005737">
    <property type="term" value="C:cytoplasm"/>
    <property type="evidence" value="ECO:0007669"/>
    <property type="project" value="TreeGrafter"/>
</dbReference>
<dbReference type="Gene3D" id="3.40.50.720">
    <property type="entry name" value="NAD(P)-binding Rossmann-like Domain"/>
    <property type="match status" value="1"/>
</dbReference>
<dbReference type="GO" id="GO:0016616">
    <property type="term" value="F:oxidoreductase activity, acting on the CH-OH group of donors, NAD or NADP as acceptor"/>
    <property type="evidence" value="ECO:0007669"/>
    <property type="project" value="TreeGrafter"/>
</dbReference>
<evidence type="ECO:0000313" key="4">
    <source>
        <dbReference type="EMBL" id="PSN74694.1"/>
    </source>
</evidence>
<evidence type="ECO:0000256" key="2">
    <source>
        <dbReference type="ARBA" id="ARBA00022857"/>
    </source>
</evidence>
<dbReference type="InterPro" id="IPR036291">
    <property type="entry name" value="NAD(P)-bd_dom_sf"/>
</dbReference>
<keyword evidence="2" id="KW-0521">NADP</keyword>
<accession>A0A2T2PAL9</accession>
<dbReference type="PANTHER" id="PTHR44229">
    <property type="entry name" value="15-HYDROXYPROSTAGLANDIN DEHYDROGENASE [NAD(+)]"/>
    <property type="match status" value="1"/>
</dbReference>
<organism evidence="4 5">
    <name type="scientific">Corynespora cassiicola Philippines</name>
    <dbReference type="NCBI Taxonomy" id="1448308"/>
    <lineage>
        <taxon>Eukaryota</taxon>
        <taxon>Fungi</taxon>
        <taxon>Dikarya</taxon>
        <taxon>Ascomycota</taxon>
        <taxon>Pezizomycotina</taxon>
        <taxon>Dothideomycetes</taxon>
        <taxon>Pleosporomycetidae</taxon>
        <taxon>Pleosporales</taxon>
        <taxon>Corynesporascaceae</taxon>
        <taxon>Corynespora</taxon>
    </lineage>
</organism>
<reference evidence="4 5" key="1">
    <citation type="journal article" date="2018" name="Front. Microbiol.">
        <title>Genome-Wide Analysis of Corynespora cassiicola Leaf Fall Disease Putative Effectors.</title>
        <authorList>
            <person name="Lopez D."/>
            <person name="Ribeiro S."/>
            <person name="Label P."/>
            <person name="Fumanal B."/>
            <person name="Venisse J.S."/>
            <person name="Kohler A."/>
            <person name="de Oliveira R.R."/>
            <person name="Labutti K."/>
            <person name="Lipzen A."/>
            <person name="Lail K."/>
            <person name="Bauer D."/>
            <person name="Ohm R.A."/>
            <person name="Barry K.W."/>
            <person name="Spatafora J."/>
            <person name="Grigoriev I.V."/>
            <person name="Martin F.M."/>
            <person name="Pujade-Renaud V."/>
        </authorList>
    </citation>
    <scope>NUCLEOTIDE SEQUENCE [LARGE SCALE GENOMIC DNA]</scope>
    <source>
        <strain evidence="4 5">Philippines</strain>
    </source>
</reference>
<proteinExistence type="inferred from homology"/>
<name>A0A2T2PAL9_CORCC</name>
<dbReference type="InterPro" id="IPR020904">
    <property type="entry name" value="Sc_DH/Rdtase_CS"/>
</dbReference>
<dbReference type="Pfam" id="PF00106">
    <property type="entry name" value="adh_short"/>
    <property type="match status" value="1"/>
</dbReference>
<dbReference type="AlphaFoldDB" id="A0A2T2PAL9"/>
<gene>
    <name evidence="4" type="ORF">BS50DRAFT_478825</name>
</gene>
<evidence type="ECO:0000313" key="5">
    <source>
        <dbReference type="Proteomes" id="UP000240883"/>
    </source>
</evidence>
<dbReference type="InterPro" id="IPR002347">
    <property type="entry name" value="SDR_fam"/>
</dbReference>
<dbReference type="PRINTS" id="PR00081">
    <property type="entry name" value="GDHRDH"/>
</dbReference>
<dbReference type="OrthoDB" id="5371740at2759"/>